<dbReference type="Gene3D" id="3.40.720.10">
    <property type="entry name" value="Alkaline Phosphatase, subunit A"/>
    <property type="match status" value="1"/>
</dbReference>
<keyword evidence="3" id="KW-0449">Lipoprotein</keyword>
<comment type="cofactor">
    <cofactor evidence="4">
        <name>Mg(2+)</name>
        <dbReference type="ChEBI" id="CHEBI:18420"/>
    </cofactor>
    <text evidence="4">Binds 1 Mg(2+) ion.</text>
</comment>
<name>A0A4Z2EMX5_9TELE</name>
<dbReference type="InterPro" id="IPR001952">
    <property type="entry name" value="Alkaline_phosphatase"/>
</dbReference>
<dbReference type="PANTHER" id="PTHR11596">
    <property type="entry name" value="ALKALINE PHOSPHATASE"/>
    <property type="match status" value="1"/>
</dbReference>
<comment type="subcellular location">
    <subcellularLocation>
        <location evidence="1">Cell membrane</location>
        <topology evidence="1">Lipid-anchor</topology>
        <topology evidence="1">GPI-anchor</topology>
    </subcellularLocation>
</comment>
<dbReference type="GO" id="GO:0046872">
    <property type="term" value="F:metal ion binding"/>
    <property type="evidence" value="ECO:0007669"/>
    <property type="project" value="UniProtKB-KW"/>
</dbReference>
<comment type="cofactor">
    <cofactor evidence="4">
        <name>Zn(2+)</name>
        <dbReference type="ChEBI" id="CHEBI:29105"/>
    </cofactor>
    <text evidence="4">Binds 2 Zn(2+) ions.</text>
</comment>
<dbReference type="AlphaFoldDB" id="A0A4Z2EMX5"/>
<keyword evidence="4" id="KW-0862">Zinc</keyword>
<feature type="binding site" evidence="4">
    <location>
        <position position="26"/>
    </location>
    <ligand>
        <name>Zn(2+)</name>
        <dbReference type="ChEBI" id="CHEBI:29105"/>
        <label>2</label>
    </ligand>
</feature>
<keyword evidence="3" id="KW-0325">Glycoprotein</keyword>
<dbReference type="OrthoDB" id="5818554at2759"/>
<keyword evidence="3" id="KW-0336">GPI-anchor</keyword>
<comment type="caution">
    <text evidence="5">The sequence shown here is derived from an EMBL/GenBank/DDBJ whole genome shotgun (WGS) entry which is preliminary data.</text>
</comment>
<protein>
    <recommendedName>
        <fullName evidence="2">alkaline phosphatase</fullName>
        <ecNumber evidence="2">3.1.3.1</ecNumber>
    </recommendedName>
</protein>
<dbReference type="GO" id="GO:0005886">
    <property type="term" value="C:plasma membrane"/>
    <property type="evidence" value="ECO:0007669"/>
    <property type="project" value="UniProtKB-SubCell"/>
</dbReference>
<evidence type="ECO:0000313" key="6">
    <source>
        <dbReference type="Proteomes" id="UP000314294"/>
    </source>
</evidence>
<gene>
    <name evidence="5" type="primary">ALPI_1</name>
    <name evidence="5" type="ORF">EYF80_060027</name>
</gene>
<dbReference type="EC" id="3.1.3.1" evidence="2"/>
<evidence type="ECO:0000256" key="2">
    <source>
        <dbReference type="ARBA" id="ARBA00012647"/>
    </source>
</evidence>
<dbReference type="InterPro" id="IPR017850">
    <property type="entry name" value="Alkaline_phosphatase_core_sf"/>
</dbReference>
<evidence type="ECO:0000256" key="3">
    <source>
        <dbReference type="ARBA" id="ARBA00022622"/>
    </source>
</evidence>
<dbReference type="Proteomes" id="UP000314294">
    <property type="component" value="Unassembled WGS sequence"/>
</dbReference>
<keyword evidence="3" id="KW-0472">Membrane</keyword>
<proteinExistence type="predicted"/>
<dbReference type="EMBL" id="SRLO01005164">
    <property type="protein sequence ID" value="TNN29824.1"/>
    <property type="molecule type" value="Genomic_DNA"/>
</dbReference>
<dbReference type="Pfam" id="PF00245">
    <property type="entry name" value="Alk_phosphatase"/>
    <property type="match status" value="1"/>
</dbReference>
<sequence>MKALHTALNVQPNLQQAKNVILFLGDGMGIPTVTATRILKGQLAGQSGEETSLVMDTFPHLALSKVSLLSLTHSGCYVYLHFLNECKMHALVVKLS</sequence>
<dbReference type="PANTHER" id="PTHR11596:SF94">
    <property type="entry name" value="ALKALINE PHOSPHATASE"/>
    <property type="match status" value="1"/>
</dbReference>
<keyword evidence="4" id="KW-0460">Magnesium</keyword>
<dbReference type="SUPFAM" id="SSF53649">
    <property type="entry name" value="Alkaline phosphatase-like"/>
    <property type="match status" value="1"/>
</dbReference>
<reference evidence="5 6" key="1">
    <citation type="submission" date="2019-03" db="EMBL/GenBank/DDBJ databases">
        <title>First draft genome of Liparis tanakae, snailfish: a comprehensive survey of snailfish specific genes.</title>
        <authorList>
            <person name="Kim W."/>
            <person name="Song I."/>
            <person name="Jeong J.-H."/>
            <person name="Kim D."/>
            <person name="Kim S."/>
            <person name="Ryu S."/>
            <person name="Song J.Y."/>
            <person name="Lee S.K."/>
        </authorList>
    </citation>
    <scope>NUCLEOTIDE SEQUENCE [LARGE SCALE GENOMIC DNA]</scope>
    <source>
        <tissue evidence="5">Muscle</tissue>
    </source>
</reference>
<accession>A0A4Z2EMX5</accession>
<evidence type="ECO:0000313" key="5">
    <source>
        <dbReference type="EMBL" id="TNN29824.1"/>
    </source>
</evidence>
<dbReference type="GO" id="GO:0098552">
    <property type="term" value="C:side of membrane"/>
    <property type="evidence" value="ECO:0007669"/>
    <property type="project" value="UniProtKB-KW"/>
</dbReference>
<evidence type="ECO:0000256" key="1">
    <source>
        <dbReference type="ARBA" id="ARBA00004609"/>
    </source>
</evidence>
<keyword evidence="4" id="KW-0479">Metal-binding</keyword>
<dbReference type="GO" id="GO:0004035">
    <property type="term" value="F:alkaline phosphatase activity"/>
    <property type="evidence" value="ECO:0007669"/>
    <property type="project" value="UniProtKB-EC"/>
</dbReference>
<feature type="binding site" evidence="4">
    <location>
        <position position="26"/>
    </location>
    <ligand>
        <name>Mg(2+)</name>
        <dbReference type="ChEBI" id="CHEBI:18420"/>
    </ligand>
</feature>
<keyword evidence="6" id="KW-1185">Reference proteome</keyword>
<evidence type="ECO:0000256" key="4">
    <source>
        <dbReference type="PIRSR" id="PIRSR601952-2"/>
    </source>
</evidence>
<organism evidence="5 6">
    <name type="scientific">Liparis tanakae</name>
    <name type="common">Tanaka's snailfish</name>
    <dbReference type="NCBI Taxonomy" id="230148"/>
    <lineage>
        <taxon>Eukaryota</taxon>
        <taxon>Metazoa</taxon>
        <taxon>Chordata</taxon>
        <taxon>Craniata</taxon>
        <taxon>Vertebrata</taxon>
        <taxon>Euteleostomi</taxon>
        <taxon>Actinopterygii</taxon>
        <taxon>Neopterygii</taxon>
        <taxon>Teleostei</taxon>
        <taxon>Neoteleostei</taxon>
        <taxon>Acanthomorphata</taxon>
        <taxon>Eupercaria</taxon>
        <taxon>Perciformes</taxon>
        <taxon>Cottioidei</taxon>
        <taxon>Cottales</taxon>
        <taxon>Liparidae</taxon>
        <taxon>Liparis</taxon>
    </lineage>
</organism>